<evidence type="ECO:0000256" key="1">
    <source>
        <dbReference type="SAM" id="Phobius"/>
    </source>
</evidence>
<proteinExistence type="predicted"/>
<comment type="caution">
    <text evidence="3">The sequence shown here is derived from an EMBL/GenBank/DDBJ whole genome shotgun (WGS) entry which is preliminary data.</text>
</comment>
<gene>
    <name evidence="3" type="ORF">DI640_00440</name>
</gene>
<keyword evidence="1" id="KW-0812">Transmembrane</keyword>
<dbReference type="GO" id="GO:0042284">
    <property type="term" value="F:sphingolipid delta-4 desaturase activity"/>
    <property type="evidence" value="ECO:0007669"/>
    <property type="project" value="TreeGrafter"/>
</dbReference>
<name>A0A2W4Z3P5_9SPHN</name>
<feature type="transmembrane region" description="Helical" evidence="1">
    <location>
        <begin position="50"/>
        <end position="72"/>
    </location>
</feature>
<evidence type="ECO:0000259" key="2">
    <source>
        <dbReference type="Pfam" id="PF00487"/>
    </source>
</evidence>
<evidence type="ECO:0000313" key="4">
    <source>
        <dbReference type="Proteomes" id="UP000249555"/>
    </source>
</evidence>
<dbReference type="Pfam" id="PF00487">
    <property type="entry name" value="FA_desaturase"/>
    <property type="match status" value="1"/>
</dbReference>
<sequence length="294" mass="33214">MKVTDFLARDELAALTRRSNLRAWWAFAVNWGLIAGAFAVAIIWPNPLTILAAIPVIAARQLGLGILVHDCAHNALFTDRRTNEVVGQWLAGTPINLSLQDYRTYHLAHHRHAGTPDDPDLGFVASYPITAQALRRKLMRDVTGRTGWRDLVQSLARFTIAKQWPWVAFHIGLFAVLALAGGWWAYGLWWVAQIFAYPVIARLRQIGEHGVVPDRGDADPRMNTATTMVSWWERLLVAPNHVNYHVEHHVAAGVPPYRLARMHRLLKARGFYDGFDSLSHGYRDVVRRATRRAA</sequence>
<dbReference type="EMBL" id="QFMX01000001">
    <property type="protein sequence ID" value="PZO76923.1"/>
    <property type="molecule type" value="Genomic_DNA"/>
</dbReference>
<feature type="domain" description="Fatty acid desaturase" evidence="2">
    <location>
        <begin position="48"/>
        <end position="268"/>
    </location>
</feature>
<dbReference type="CDD" id="cd03510">
    <property type="entry name" value="Rhizobitoxine-FADS-like"/>
    <property type="match status" value="1"/>
</dbReference>
<dbReference type="GO" id="GO:0016020">
    <property type="term" value="C:membrane"/>
    <property type="evidence" value="ECO:0007669"/>
    <property type="project" value="GOC"/>
</dbReference>
<dbReference type="PANTHER" id="PTHR12879:SF8">
    <property type="entry name" value="SPHINGOLIPID DELTA(4)-DESATURASE DES1"/>
    <property type="match status" value="1"/>
</dbReference>
<dbReference type="InterPro" id="IPR005804">
    <property type="entry name" value="FA_desaturase_dom"/>
</dbReference>
<dbReference type="Proteomes" id="UP000249555">
    <property type="component" value="Unassembled WGS sequence"/>
</dbReference>
<reference evidence="3 4" key="1">
    <citation type="submission" date="2017-08" db="EMBL/GenBank/DDBJ databases">
        <title>Infants hospitalized years apart are colonized by the same room-sourced microbial strains.</title>
        <authorList>
            <person name="Brooks B."/>
            <person name="Olm M.R."/>
            <person name="Firek B.A."/>
            <person name="Baker R."/>
            <person name="Thomas B.C."/>
            <person name="Morowitz M.J."/>
            <person name="Banfield J.F."/>
        </authorList>
    </citation>
    <scope>NUCLEOTIDE SEQUENCE [LARGE SCALE GENOMIC DNA]</scope>
    <source>
        <strain evidence="3">S2_018_000_R3_119</strain>
    </source>
</reference>
<dbReference type="GO" id="GO:0046513">
    <property type="term" value="P:ceramide biosynthetic process"/>
    <property type="evidence" value="ECO:0007669"/>
    <property type="project" value="TreeGrafter"/>
</dbReference>
<keyword evidence="1" id="KW-0472">Membrane</keyword>
<keyword evidence="1" id="KW-1133">Transmembrane helix</keyword>
<dbReference type="AlphaFoldDB" id="A0A2W4Z3P5"/>
<feature type="transmembrane region" description="Helical" evidence="1">
    <location>
        <begin position="21"/>
        <end position="44"/>
    </location>
</feature>
<dbReference type="PANTHER" id="PTHR12879">
    <property type="entry name" value="SPHINGOLIPID DELTA 4 DESATURASE/C-4 HYDROXYLASE PROTEIN DES2"/>
    <property type="match status" value="1"/>
</dbReference>
<protein>
    <submittedName>
        <fullName evidence="3">Fatty acid desaturase</fullName>
    </submittedName>
</protein>
<feature type="transmembrane region" description="Helical" evidence="1">
    <location>
        <begin position="167"/>
        <end position="192"/>
    </location>
</feature>
<evidence type="ECO:0000313" key="3">
    <source>
        <dbReference type="EMBL" id="PZO76923.1"/>
    </source>
</evidence>
<organism evidence="3 4">
    <name type="scientific">Sphingomonas taxi</name>
    <dbReference type="NCBI Taxonomy" id="1549858"/>
    <lineage>
        <taxon>Bacteria</taxon>
        <taxon>Pseudomonadati</taxon>
        <taxon>Pseudomonadota</taxon>
        <taxon>Alphaproteobacteria</taxon>
        <taxon>Sphingomonadales</taxon>
        <taxon>Sphingomonadaceae</taxon>
        <taxon>Sphingomonas</taxon>
    </lineage>
</organism>
<accession>A0A2W4Z3P5</accession>